<dbReference type="GO" id="GO:0003700">
    <property type="term" value="F:DNA-binding transcription factor activity"/>
    <property type="evidence" value="ECO:0007669"/>
    <property type="project" value="InterPro"/>
</dbReference>
<reference evidence="6 7" key="1">
    <citation type="submission" date="2016-11" db="EMBL/GenBank/DDBJ databases">
        <authorList>
            <person name="Jaros S."/>
            <person name="Januszkiewicz K."/>
            <person name="Wedrychowicz H."/>
        </authorList>
    </citation>
    <scope>NUCLEOTIDE SEQUENCE [LARGE SCALE GENOMIC DNA]</scope>
    <source>
        <strain evidence="6 7">DSM 16917</strain>
    </source>
</reference>
<dbReference type="Gene3D" id="1.10.1660.10">
    <property type="match status" value="1"/>
</dbReference>
<sequence>MHTITQLARRFGLSRTTLLYYEREGLLQPSHRSDQGYRYYGSEAENQLSRITAFRSYGLPIAQIRSLLNRDDGNEQQRVLTEHFHQLEREIDGLRQQQRAIMAVLQDEQPASSAPMDKARWVAIMQAAGLDEAAMSQWHRHFEQREPEEHQRFLQSLGIPPEEIARIRAL</sequence>
<dbReference type="SUPFAM" id="SSF46955">
    <property type="entry name" value="Putative DNA-binding domain"/>
    <property type="match status" value="1"/>
</dbReference>
<keyword evidence="7" id="KW-1185">Reference proteome</keyword>
<dbReference type="SMART" id="SM00422">
    <property type="entry name" value="HTH_MERR"/>
    <property type="match status" value="1"/>
</dbReference>
<dbReference type="PANTHER" id="PTHR30204">
    <property type="entry name" value="REDOX-CYCLING DRUG-SENSING TRANSCRIPTIONAL ACTIVATOR SOXR"/>
    <property type="match status" value="1"/>
</dbReference>
<dbReference type="InterPro" id="IPR000551">
    <property type="entry name" value="MerR-type_HTH_dom"/>
</dbReference>
<accession>A0A1M5YTF6</accession>
<protein>
    <submittedName>
        <fullName evidence="6">DNA-binding transcriptional regulator, MerR family</fullName>
    </submittedName>
</protein>
<dbReference type="STRING" id="299255.SAMN02745129_4416"/>
<dbReference type="RefSeq" id="WP_067660008.1">
    <property type="nucleotide sequence ID" value="NZ_FQXG01000008.1"/>
</dbReference>
<keyword evidence="3 6" id="KW-0238">DNA-binding</keyword>
<dbReference type="GO" id="GO:0003677">
    <property type="term" value="F:DNA binding"/>
    <property type="evidence" value="ECO:0007669"/>
    <property type="project" value="UniProtKB-KW"/>
</dbReference>
<keyword evidence="4" id="KW-0804">Transcription</keyword>
<keyword evidence="1" id="KW-0678">Repressor</keyword>
<name>A0A1M5YTF6_9GAMM</name>
<keyword evidence="2" id="KW-0805">Transcription regulation</keyword>
<gene>
    <name evidence="6" type="ORF">SAMN02745129_4416</name>
</gene>
<evidence type="ECO:0000256" key="2">
    <source>
        <dbReference type="ARBA" id="ARBA00023015"/>
    </source>
</evidence>
<organism evidence="6 7">
    <name type="scientific">Ferrimonas marina</name>
    <dbReference type="NCBI Taxonomy" id="299255"/>
    <lineage>
        <taxon>Bacteria</taxon>
        <taxon>Pseudomonadati</taxon>
        <taxon>Pseudomonadota</taxon>
        <taxon>Gammaproteobacteria</taxon>
        <taxon>Alteromonadales</taxon>
        <taxon>Ferrimonadaceae</taxon>
        <taxon>Ferrimonas</taxon>
    </lineage>
</organism>
<proteinExistence type="predicted"/>
<dbReference type="Proteomes" id="UP000184268">
    <property type="component" value="Unassembled WGS sequence"/>
</dbReference>
<evidence type="ECO:0000256" key="4">
    <source>
        <dbReference type="ARBA" id="ARBA00023163"/>
    </source>
</evidence>
<dbReference type="InterPro" id="IPR047057">
    <property type="entry name" value="MerR_fam"/>
</dbReference>
<dbReference type="EMBL" id="FQXG01000008">
    <property type="protein sequence ID" value="SHI15295.1"/>
    <property type="molecule type" value="Genomic_DNA"/>
</dbReference>
<dbReference type="InterPro" id="IPR009061">
    <property type="entry name" value="DNA-bd_dom_put_sf"/>
</dbReference>
<evidence type="ECO:0000256" key="3">
    <source>
        <dbReference type="ARBA" id="ARBA00023125"/>
    </source>
</evidence>
<evidence type="ECO:0000259" key="5">
    <source>
        <dbReference type="PROSITE" id="PS50937"/>
    </source>
</evidence>
<evidence type="ECO:0000256" key="1">
    <source>
        <dbReference type="ARBA" id="ARBA00022491"/>
    </source>
</evidence>
<feature type="domain" description="HTH merR-type" evidence="5">
    <location>
        <begin position="1"/>
        <end position="70"/>
    </location>
</feature>
<dbReference type="Pfam" id="PF13411">
    <property type="entry name" value="MerR_1"/>
    <property type="match status" value="1"/>
</dbReference>
<dbReference type="PANTHER" id="PTHR30204:SF69">
    <property type="entry name" value="MERR-FAMILY TRANSCRIPTIONAL REGULATOR"/>
    <property type="match status" value="1"/>
</dbReference>
<evidence type="ECO:0000313" key="7">
    <source>
        <dbReference type="Proteomes" id="UP000184268"/>
    </source>
</evidence>
<dbReference type="AlphaFoldDB" id="A0A1M5YTF6"/>
<evidence type="ECO:0000313" key="6">
    <source>
        <dbReference type="EMBL" id="SHI15295.1"/>
    </source>
</evidence>
<dbReference type="PROSITE" id="PS50937">
    <property type="entry name" value="HTH_MERR_2"/>
    <property type="match status" value="1"/>
</dbReference>
<dbReference type="OrthoDB" id="9802039at2"/>